<evidence type="ECO:0000256" key="3">
    <source>
        <dbReference type="ARBA" id="ARBA00022801"/>
    </source>
</evidence>
<dbReference type="Proteomes" id="UP000034810">
    <property type="component" value="Unassembled WGS sequence"/>
</dbReference>
<sequence length="183" mass="21008">MAKKVVGKNFYLQPASRIAPKLLGKILVRKIGKKKIFVLITETEAYDGTNDRASHASRGRTKRNEAMFDEGGHWYVYFVYGMYWMLNLVCSKKNYPSAVLIRKGLVVDKNLEVLEELEGPGVLSKKLKIDRKLNTRPVSGKSGLWVEDWGIKIPSKLVHSGKRIGIDYAGEFWAKKRWRFFID</sequence>
<dbReference type="EC" id="3.2.2.-" evidence="5"/>
<evidence type="ECO:0000256" key="1">
    <source>
        <dbReference type="ARBA" id="ARBA00009232"/>
    </source>
</evidence>
<dbReference type="GO" id="GO:0006284">
    <property type="term" value="P:base-excision repair"/>
    <property type="evidence" value="ECO:0007669"/>
    <property type="project" value="InterPro"/>
</dbReference>
<keyword evidence="3 5" id="KW-0378">Hydrolase</keyword>
<dbReference type="PANTHER" id="PTHR10429">
    <property type="entry name" value="DNA-3-METHYLADENINE GLYCOSYLASE"/>
    <property type="match status" value="1"/>
</dbReference>
<dbReference type="Pfam" id="PF02245">
    <property type="entry name" value="Pur_DNA_glyco"/>
    <property type="match status" value="1"/>
</dbReference>
<dbReference type="PANTHER" id="PTHR10429:SF0">
    <property type="entry name" value="DNA-3-METHYLADENINE GLYCOSYLASE"/>
    <property type="match status" value="1"/>
</dbReference>
<dbReference type="InterPro" id="IPR003180">
    <property type="entry name" value="MPG"/>
</dbReference>
<gene>
    <name evidence="6" type="ORF">UV58_C0008G0027</name>
</gene>
<dbReference type="NCBIfam" id="TIGR00567">
    <property type="entry name" value="3mg"/>
    <property type="match status" value="1"/>
</dbReference>
<comment type="caution">
    <text evidence="6">The sequence shown here is derived from an EMBL/GenBank/DDBJ whole genome shotgun (WGS) entry which is preliminary data.</text>
</comment>
<keyword evidence="4 5" id="KW-0234">DNA repair</keyword>
<reference evidence="6 7" key="1">
    <citation type="journal article" date="2015" name="Nature">
        <title>rRNA introns, odd ribosomes, and small enigmatic genomes across a large radiation of phyla.</title>
        <authorList>
            <person name="Brown C.T."/>
            <person name="Hug L.A."/>
            <person name="Thomas B.C."/>
            <person name="Sharon I."/>
            <person name="Castelle C.J."/>
            <person name="Singh A."/>
            <person name="Wilkins M.J."/>
            <person name="Williams K.H."/>
            <person name="Banfield J.F."/>
        </authorList>
    </citation>
    <scope>NUCLEOTIDE SEQUENCE [LARGE SCALE GENOMIC DNA]</scope>
</reference>
<dbReference type="EMBL" id="LCFA01000008">
    <property type="protein sequence ID" value="KKS82640.1"/>
    <property type="molecule type" value="Genomic_DNA"/>
</dbReference>
<dbReference type="AlphaFoldDB" id="A0A0G1CAG6"/>
<protein>
    <recommendedName>
        <fullName evidence="5">Putative 3-methyladenine DNA glycosylase</fullName>
        <ecNumber evidence="5">3.2.2.-</ecNumber>
    </recommendedName>
</protein>
<dbReference type="PATRIC" id="fig|1619011.3.peg.381"/>
<dbReference type="InterPro" id="IPR011034">
    <property type="entry name" value="Formyl_transferase-like_C_sf"/>
</dbReference>
<proteinExistence type="inferred from homology"/>
<evidence type="ECO:0000256" key="2">
    <source>
        <dbReference type="ARBA" id="ARBA00022763"/>
    </source>
</evidence>
<evidence type="ECO:0000313" key="7">
    <source>
        <dbReference type="Proteomes" id="UP000034810"/>
    </source>
</evidence>
<dbReference type="CDD" id="cd00540">
    <property type="entry name" value="AAG"/>
    <property type="match status" value="1"/>
</dbReference>
<name>A0A0G1CAG6_9BACT</name>
<dbReference type="SUPFAM" id="SSF50486">
    <property type="entry name" value="FMT C-terminal domain-like"/>
    <property type="match status" value="1"/>
</dbReference>
<keyword evidence="2 5" id="KW-0227">DNA damage</keyword>
<dbReference type="GO" id="GO:0003677">
    <property type="term" value="F:DNA binding"/>
    <property type="evidence" value="ECO:0007669"/>
    <property type="project" value="InterPro"/>
</dbReference>
<dbReference type="HAMAP" id="MF_00527">
    <property type="entry name" value="3MGH"/>
    <property type="match status" value="1"/>
</dbReference>
<evidence type="ECO:0000256" key="5">
    <source>
        <dbReference type="HAMAP-Rule" id="MF_00527"/>
    </source>
</evidence>
<dbReference type="InterPro" id="IPR036995">
    <property type="entry name" value="MPG_sf"/>
</dbReference>
<dbReference type="GO" id="GO:0003905">
    <property type="term" value="F:alkylbase DNA N-glycosylase activity"/>
    <property type="evidence" value="ECO:0007669"/>
    <property type="project" value="InterPro"/>
</dbReference>
<organism evidence="6 7">
    <name type="scientific">Candidatus Wolfebacteria bacterium GW2011_GWC1_43_10</name>
    <dbReference type="NCBI Taxonomy" id="1619011"/>
    <lineage>
        <taxon>Bacteria</taxon>
        <taxon>Candidatus Wolfeibacteriota</taxon>
    </lineage>
</organism>
<evidence type="ECO:0000256" key="4">
    <source>
        <dbReference type="ARBA" id="ARBA00023204"/>
    </source>
</evidence>
<evidence type="ECO:0000313" key="6">
    <source>
        <dbReference type="EMBL" id="KKS82640.1"/>
    </source>
</evidence>
<comment type="similarity">
    <text evidence="1 5">Belongs to the DNA glycosylase MPG family.</text>
</comment>
<accession>A0A0G1CAG6</accession>
<dbReference type="Gene3D" id="3.10.300.10">
    <property type="entry name" value="Methylpurine-DNA glycosylase (MPG)"/>
    <property type="match status" value="1"/>
</dbReference>